<keyword evidence="7" id="KW-1185">Reference proteome</keyword>
<feature type="domain" description="Alcohol dehydrogenase-like N-terminal" evidence="5">
    <location>
        <begin position="29"/>
        <end position="142"/>
    </location>
</feature>
<dbReference type="Pfam" id="PF08240">
    <property type="entry name" value="ADH_N"/>
    <property type="match status" value="1"/>
</dbReference>
<dbReference type="PRINTS" id="PR00081">
    <property type="entry name" value="GDHRDH"/>
</dbReference>
<evidence type="ECO:0000313" key="7">
    <source>
        <dbReference type="Proteomes" id="UP000286921"/>
    </source>
</evidence>
<dbReference type="InterPro" id="IPR013149">
    <property type="entry name" value="ADH-like_C"/>
</dbReference>
<organism evidence="6 7">
    <name type="scientific">Aspergillus awamori</name>
    <name type="common">Black koji mold</name>
    <dbReference type="NCBI Taxonomy" id="105351"/>
    <lineage>
        <taxon>Eukaryota</taxon>
        <taxon>Fungi</taxon>
        <taxon>Dikarya</taxon>
        <taxon>Ascomycota</taxon>
        <taxon>Pezizomycotina</taxon>
        <taxon>Eurotiomycetes</taxon>
        <taxon>Eurotiomycetidae</taxon>
        <taxon>Eurotiales</taxon>
        <taxon>Aspergillaceae</taxon>
        <taxon>Aspergillus</taxon>
    </lineage>
</organism>
<evidence type="ECO:0000256" key="2">
    <source>
        <dbReference type="ARBA" id="ARBA00022857"/>
    </source>
</evidence>
<dbReference type="Pfam" id="PF00107">
    <property type="entry name" value="ADH_zinc_N"/>
    <property type="match status" value="1"/>
</dbReference>
<name>A0A401L797_ASPAW</name>
<dbReference type="InterPro" id="IPR011032">
    <property type="entry name" value="GroES-like_sf"/>
</dbReference>
<dbReference type="PANTHER" id="PTHR24320:SF282">
    <property type="entry name" value="WW DOMAIN-CONTAINING OXIDOREDUCTASE"/>
    <property type="match status" value="1"/>
</dbReference>
<dbReference type="Gene3D" id="3.40.50.720">
    <property type="entry name" value="NAD(P)-binding Rossmann-like Domain"/>
    <property type="match status" value="2"/>
</dbReference>
<dbReference type="Gene3D" id="3.90.180.10">
    <property type="entry name" value="Medium-chain alcohol dehydrogenases, catalytic domain"/>
    <property type="match status" value="1"/>
</dbReference>
<dbReference type="Proteomes" id="UP000286921">
    <property type="component" value="Unassembled WGS sequence"/>
</dbReference>
<evidence type="ECO:0000256" key="1">
    <source>
        <dbReference type="ARBA" id="ARBA00006484"/>
    </source>
</evidence>
<dbReference type="InterPro" id="IPR036291">
    <property type="entry name" value="NAD(P)-bd_dom_sf"/>
</dbReference>
<dbReference type="STRING" id="105351.A0A401L797"/>
<keyword evidence="3" id="KW-0560">Oxidoreductase</keyword>
<evidence type="ECO:0000259" key="4">
    <source>
        <dbReference type="Pfam" id="PF00107"/>
    </source>
</evidence>
<evidence type="ECO:0000256" key="3">
    <source>
        <dbReference type="ARBA" id="ARBA00023002"/>
    </source>
</evidence>
<dbReference type="GO" id="GO:0016491">
    <property type="term" value="F:oxidoreductase activity"/>
    <property type="evidence" value="ECO:0007669"/>
    <property type="project" value="UniProtKB-KW"/>
</dbReference>
<keyword evidence="2" id="KW-0521">NADP</keyword>
<dbReference type="PANTHER" id="PTHR24320">
    <property type="entry name" value="RETINOL DEHYDROGENASE"/>
    <property type="match status" value="1"/>
</dbReference>
<comment type="similarity">
    <text evidence="1">Belongs to the short-chain dehydrogenases/reductases (SDR) family.</text>
</comment>
<proteinExistence type="inferred from homology"/>
<dbReference type="Pfam" id="PF00106">
    <property type="entry name" value="adh_short"/>
    <property type="match status" value="1"/>
</dbReference>
<dbReference type="InterPro" id="IPR002347">
    <property type="entry name" value="SDR_fam"/>
</dbReference>
<feature type="domain" description="Alcohol dehydrogenase-like C-terminal" evidence="4">
    <location>
        <begin position="191"/>
        <end position="324"/>
    </location>
</feature>
<reference evidence="6 7" key="1">
    <citation type="submission" date="2016-09" db="EMBL/GenBank/DDBJ databases">
        <title>Aspergillus awamori IFM 58123T.</title>
        <authorList>
            <person name="Kusuya Y."/>
            <person name="Shimizu M."/>
            <person name="Takahashi H."/>
            <person name="Yaguchi T."/>
        </authorList>
    </citation>
    <scope>NUCLEOTIDE SEQUENCE [LARGE SCALE GENOMIC DNA]</scope>
    <source>
        <strain evidence="6 7">IFM 58123</strain>
    </source>
</reference>
<dbReference type="InterPro" id="IPR013154">
    <property type="entry name" value="ADH-like_N"/>
</dbReference>
<sequence length="772" mass="82543">MSTHKAAVIHARDKPLVVENVPRPVASTGDAIVRILAADIVPYMREVITNQRPYPLSIPMTPGNTAIARIHEVGPDCVTLTPGQLVFCDITIRARDNPAVTVLYGIHGAIHPAAQKLMDGVWRNGTYAEYTRFPLENLYPLDEEVLLGRLGYSITDLCLLTAYLVPFGGLAEVDVKPGEVVIVAPATGRFGGGAVGAALAMGATVIAAGRNRAALDKLEHIHGTQRLTTVQITGDEASDTQSFQTAVGHPDGANVYLDLSPPTIKDSSLLVAGIRALGSFGRCVLMGGHLGNIQLPYGEIMFKGIRIQGRFMYDRPHVFRLIQMVRSGLLPLGEKGGVTHTEEFGLDEIERALDAAGKLSGWGGQVVLKPVMRLSFPYISTGRLLREDSIQLNQKIGVVDAAATAAGAAADAPARPAQTSQPLPDLAMGKDLLSAIAIPELTGKVVIVTGGHTGLYVDSVGSNNNHLLLFGFPLVLVIERTGSSSLVPLLTLSSASGFGTSIELARHGARVYIASRSQTRFEHARRDIIAECSEREVDVRFLNLDLSSMSSVRHAAEQFIRQESRLHLLVNNAGVGDPGLTEPLVNYIGHFLFTSLLLPTLQQTAAEAADKGSVRIVNVSSDGHAKLAPKEGIIFSDMNMKAFSVWARYGHSKLANVLHSRELAKRYPDILALSVHPGTVKTGLAAGPISSTPLYRLIKPLVELGAPGPRKGAASILFAAVSPQLKLECHNGAYLLPIGRLSAPSKAGSDAKMAEELWEWTVNALSHVKVDE</sequence>
<dbReference type="EMBL" id="BDHI01000029">
    <property type="protein sequence ID" value="GCB27443.1"/>
    <property type="molecule type" value="Genomic_DNA"/>
</dbReference>
<evidence type="ECO:0000259" key="5">
    <source>
        <dbReference type="Pfam" id="PF08240"/>
    </source>
</evidence>
<accession>A0A401L797</accession>
<gene>
    <name evidence="6" type="ORF">AAWM_10328</name>
</gene>
<dbReference type="AlphaFoldDB" id="A0A401L797"/>
<dbReference type="CDD" id="cd05188">
    <property type="entry name" value="MDR"/>
    <property type="match status" value="1"/>
</dbReference>
<protein>
    <submittedName>
        <fullName evidence="6">Uncharacterized oxidoreductase C736.13</fullName>
    </submittedName>
</protein>
<dbReference type="SUPFAM" id="SSF50129">
    <property type="entry name" value="GroES-like"/>
    <property type="match status" value="1"/>
</dbReference>
<evidence type="ECO:0000313" key="6">
    <source>
        <dbReference type="EMBL" id="GCB27443.1"/>
    </source>
</evidence>
<dbReference type="SUPFAM" id="SSF51735">
    <property type="entry name" value="NAD(P)-binding Rossmann-fold domains"/>
    <property type="match status" value="2"/>
</dbReference>
<comment type="caution">
    <text evidence="6">The sequence shown here is derived from an EMBL/GenBank/DDBJ whole genome shotgun (WGS) entry which is preliminary data.</text>
</comment>